<organism evidence="13 14">
    <name type="scientific">Lithospermum erythrorhizon</name>
    <name type="common">Purple gromwell</name>
    <name type="synonym">Lithospermum officinale var. erythrorhizon</name>
    <dbReference type="NCBI Taxonomy" id="34254"/>
    <lineage>
        <taxon>Eukaryota</taxon>
        <taxon>Viridiplantae</taxon>
        <taxon>Streptophyta</taxon>
        <taxon>Embryophyta</taxon>
        <taxon>Tracheophyta</taxon>
        <taxon>Spermatophyta</taxon>
        <taxon>Magnoliopsida</taxon>
        <taxon>eudicotyledons</taxon>
        <taxon>Gunneridae</taxon>
        <taxon>Pentapetalae</taxon>
        <taxon>asterids</taxon>
        <taxon>lamiids</taxon>
        <taxon>Boraginales</taxon>
        <taxon>Boraginaceae</taxon>
        <taxon>Boraginoideae</taxon>
        <taxon>Lithospermeae</taxon>
        <taxon>Lithospermum</taxon>
    </lineage>
</organism>
<dbReference type="PANTHER" id="PTHR13763">
    <property type="entry name" value="BREAST CANCER TYPE 1 SUSCEPTIBILITY PROTEIN BRCA1"/>
    <property type="match status" value="1"/>
</dbReference>
<dbReference type="GO" id="GO:0004842">
    <property type="term" value="F:ubiquitin-protein transferase activity"/>
    <property type="evidence" value="ECO:0007669"/>
    <property type="project" value="TreeGrafter"/>
</dbReference>
<evidence type="ECO:0000313" key="13">
    <source>
        <dbReference type="EMBL" id="GAA0143405.1"/>
    </source>
</evidence>
<keyword evidence="8" id="KW-0539">Nucleus</keyword>
<sequence length="696" mass="77926">MGDSQNSSLFRNHCILHLQKLTLELKCPLCFNLLNNPVVFPCNHIFCNDHVARSEQDSKKCPTCELQCLDQEVRSAPYMENIVRLCQSLEETVNAAAYQPSFVEISSKHSPSTLNKHCNSRKTHPSEIPQKRIYAVEHDDSVNSNKGETDSKKFKPEQVHHSSNCVIIIDDDDDNVMIEEEPQSEDCKASEHCEHAIIKEEPQIEDCEVVEVCEKIVVEEEPQTAEGNINWPDRNSPVLKDVSDMGLVDNHSEVGGANHHNTDGVQSGTSFTWSARKKRKTLVLREVLRVREESRHILKSTKHCLVPHSSPLSKTVEADKLVCAFCHSSEENEGTGKLLGFADKKEINLTSISDFSHTKVLIGHRKCVYWSPKVFFNDGNCIQNLESEVTRAAKLKCQSCGKKGAGLGCFLESCRKTYHVPCAFFTPQIRWDCKNYLMLCPSHVSCKFPGEMFESENCSDGEKHPSPSKITSERSNLWAKDLVLCGSDLSEEDKTQLDNFATTCGVNVSQSWNQNVTHVIASTDATGACIQTFEYLMAILNGKWIVKFDWLKACIEANRLLDELDYAFRPDSYCYGPERGRLRVSKNGPKLFAGLRFSFFGDFEPTQLNQLLELVEAAGGVVESKEMLANNAGAAPRSRFLVFNCTPPQGNPTGDMSFLHQRLSEVVDVMVDIGVGIISQKWILDSIAGHKLLPCV</sequence>
<keyword evidence="3" id="KW-0677">Repeat</keyword>
<dbReference type="InterPro" id="IPR001357">
    <property type="entry name" value="BRCT_dom"/>
</dbReference>
<evidence type="ECO:0000256" key="2">
    <source>
        <dbReference type="ARBA" id="ARBA00022723"/>
    </source>
</evidence>
<feature type="domain" description="PHD-type" evidence="12">
    <location>
        <begin position="320"/>
        <end position="444"/>
    </location>
</feature>
<dbReference type="GO" id="GO:0045944">
    <property type="term" value="P:positive regulation of transcription by RNA polymerase II"/>
    <property type="evidence" value="ECO:0007669"/>
    <property type="project" value="TreeGrafter"/>
</dbReference>
<evidence type="ECO:0000256" key="5">
    <source>
        <dbReference type="ARBA" id="ARBA00022771"/>
    </source>
</evidence>
<gene>
    <name evidence="13" type="ORF">LIER_04098</name>
</gene>
<evidence type="ECO:0000256" key="4">
    <source>
        <dbReference type="ARBA" id="ARBA00022763"/>
    </source>
</evidence>
<dbReference type="InterPro" id="IPR001841">
    <property type="entry name" value="Znf_RING"/>
</dbReference>
<dbReference type="InterPro" id="IPR031099">
    <property type="entry name" value="BRCA1-associated"/>
</dbReference>
<evidence type="ECO:0000259" key="10">
    <source>
        <dbReference type="PROSITE" id="PS50089"/>
    </source>
</evidence>
<dbReference type="PROSITE" id="PS50172">
    <property type="entry name" value="BRCT"/>
    <property type="match status" value="2"/>
</dbReference>
<evidence type="ECO:0000259" key="11">
    <source>
        <dbReference type="PROSITE" id="PS50172"/>
    </source>
</evidence>
<evidence type="ECO:0000256" key="6">
    <source>
        <dbReference type="ARBA" id="ARBA00022833"/>
    </source>
</evidence>
<reference evidence="13 14" key="1">
    <citation type="submission" date="2024-01" db="EMBL/GenBank/DDBJ databases">
        <title>The complete chloroplast genome sequence of Lithospermum erythrorhizon: insights into the phylogenetic relationship among Boraginaceae species and the maternal lineages of purple gromwells.</title>
        <authorList>
            <person name="Okada T."/>
            <person name="Watanabe K."/>
        </authorList>
    </citation>
    <scope>NUCLEOTIDE SEQUENCE [LARGE SCALE GENOMIC DNA]</scope>
</reference>
<evidence type="ECO:0000256" key="9">
    <source>
        <dbReference type="PROSITE-ProRule" id="PRU00175"/>
    </source>
</evidence>
<keyword evidence="4" id="KW-0227">DNA damage</keyword>
<dbReference type="Proteomes" id="UP001454036">
    <property type="component" value="Unassembled WGS sequence"/>
</dbReference>
<dbReference type="PANTHER" id="PTHR13763:SF9">
    <property type="entry name" value="BRCA1-ASSOCIATED RING DOMAIN PROTEIN 1"/>
    <property type="match status" value="1"/>
</dbReference>
<evidence type="ECO:0000313" key="14">
    <source>
        <dbReference type="Proteomes" id="UP001454036"/>
    </source>
</evidence>
<dbReference type="FunFam" id="3.40.50.10190:FF:000006">
    <property type="entry name" value="Breast cancer type 1 susceptibility protein homolog"/>
    <property type="match status" value="1"/>
</dbReference>
<evidence type="ECO:0000259" key="12">
    <source>
        <dbReference type="PROSITE" id="PS51805"/>
    </source>
</evidence>
<dbReference type="GO" id="GO:0005634">
    <property type="term" value="C:nucleus"/>
    <property type="evidence" value="ECO:0007669"/>
    <property type="project" value="UniProtKB-SubCell"/>
</dbReference>
<feature type="domain" description="BRCT" evidence="11">
    <location>
        <begin position="482"/>
        <end position="568"/>
    </location>
</feature>
<keyword evidence="6" id="KW-0862">Zinc</keyword>
<keyword evidence="7" id="KW-0234">DNA repair</keyword>
<evidence type="ECO:0000256" key="7">
    <source>
        <dbReference type="ARBA" id="ARBA00023204"/>
    </source>
</evidence>
<dbReference type="PROSITE" id="PS51805">
    <property type="entry name" value="EPHD"/>
    <property type="match status" value="1"/>
</dbReference>
<keyword evidence="14" id="KW-1185">Reference proteome</keyword>
<evidence type="ECO:0000256" key="1">
    <source>
        <dbReference type="ARBA" id="ARBA00004123"/>
    </source>
</evidence>
<protein>
    <submittedName>
        <fullName evidence="13">Uncharacterized protein</fullName>
    </submittedName>
</protein>
<dbReference type="Pfam" id="PF00533">
    <property type="entry name" value="BRCT"/>
    <property type="match status" value="1"/>
</dbReference>
<dbReference type="SUPFAM" id="SSF57850">
    <property type="entry name" value="RING/U-box"/>
    <property type="match status" value="1"/>
</dbReference>
<keyword evidence="2" id="KW-0479">Metal-binding</keyword>
<keyword evidence="5 9" id="KW-0863">Zinc-finger</keyword>
<dbReference type="InterPro" id="IPR036420">
    <property type="entry name" value="BRCT_dom_sf"/>
</dbReference>
<dbReference type="SMART" id="SM00184">
    <property type="entry name" value="RING"/>
    <property type="match status" value="1"/>
</dbReference>
<evidence type="ECO:0000256" key="8">
    <source>
        <dbReference type="ARBA" id="ARBA00023242"/>
    </source>
</evidence>
<dbReference type="InterPro" id="IPR013083">
    <property type="entry name" value="Znf_RING/FYVE/PHD"/>
</dbReference>
<feature type="domain" description="RING-type" evidence="10">
    <location>
        <begin position="27"/>
        <end position="65"/>
    </location>
</feature>
<dbReference type="InterPro" id="IPR034732">
    <property type="entry name" value="EPHD"/>
</dbReference>
<dbReference type="AlphaFoldDB" id="A0AAV3NZP7"/>
<dbReference type="EMBL" id="BAABME010000513">
    <property type="protein sequence ID" value="GAA0143405.1"/>
    <property type="molecule type" value="Genomic_DNA"/>
</dbReference>
<dbReference type="SUPFAM" id="SSF52113">
    <property type="entry name" value="BRCT domain"/>
    <property type="match status" value="2"/>
</dbReference>
<dbReference type="PROSITE" id="PS50089">
    <property type="entry name" value="ZF_RING_2"/>
    <property type="match status" value="1"/>
</dbReference>
<dbReference type="Gene3D" id="3.30.40.10">
    <property type="entry name" value="Zinc/RING finger domain, C3HC4 (zinc finger)"/>
    <property type="match status" value="2"/>
</dbReference>
<dbReference type="GO" id="GO:0000724">
    <property type="term" value="P:double-strand break repair via homologous recombination"/>
    <property type="evidence" value="ECO:0007669"/>
    <property type="project" value="TreeGrafter"/>
</dbReference>
<comment type="subcellular location">
    <subcellularLocation>
        <location evidence="1">Nucleus</location>
    </subcellularLocation>
</comment>
<dbReference type="SMART" id="SM00292">
    <property type="entry name" value="BRCT"/>
    <property type="match status" value="2"/>
</dbReference>
<name>A0AAV3NZP7_LITER</name>
<dbReference type="Pfam" id="PF13923">
    <property type="entry name" value="zf-C3HC4_2"/>
    <property type="match status" value="1"/>
</dbReference>
<comment type="caution">
    <text evidence="13">The sequence shown here is derived from an EMBL/GenBank/DDBJ whole genome shotgun (WGS) entry which is preliminary data.</text>
</comment>
<dbReference type="GO" id="GO:0008270">
    <property type="term" value="F:zinc ion binding"/>
    <property type="evidence" value="ECO:0007669"/>
    <property type="project" value="UniProtKB-KW"/>
</dbReference>
<feature type="domain" description="BRCT" evidence="11">
    <location>
        <begin position="587"/>
        <end position="696"/>
    </location>
</feature>
<dbReference type="CDD" id="cd17734">
    <property type="entry name" value="BRCT_Bard1_rpt1"/>
    <property type="match status" value="1"/>
</dbReference>
<accession>A0AAV3NZP7</accession>
<proteinExistence type="predicted"/>
<evidence type="ECO:0000256" key="3">
    <source>
        <dbReference type="ARBA" id="ARBA00022737"/>
    </source>
</evidence>
<dbReference type="Pfam" id="PF13771">
    <property type="entry name" value="zf-HC5HC2H"/>
    <property type="match status" value="1"/>
</dbReference>
<dbReference type="Gene3D" id="3.40.50.10190">
    <property type="entry name" value="BRCT domain"/>
    <property type="match status" value="2"/>
</dbReference>